<reference evidence="2 3" key="1">
    <citation type="submission" date="2015-09" db="EMBL/GenBank/DDBJ databases">
        <authorList>
            <consortium name="Pathogen Informatics"/>
        </authorList>
    </citation>
    <scope>NUCLEOTIDE SEQUENCE [LARGE SCALE GENOMIC DNA]</scope>
    <source>
        <strain evidence="2 3">2789STDY5834878</strain>
    </source>
</reference>
<dbReference type="EMBL" id="CZBV01000003">
    <property type="protein sequence ID" value="CUQ84260.1"/>
    <property type="molecule type" value="Genomic_DNA"/>
</dbReference>
<name>A0A174ZLX9_9FIRM</name>
<dbReference type="RefSeq" id="WP_055286772.1">
    <property type="nucleotide sequence ID" value="NZ_CABIXW010000003.1"/>
</dbReference>
<dbReference type="Pfam" id="PF13155">
    <property type="entry name" value="Toprim_2"/>
    <property type="match status" value="1"/>
</dbReference>
<gene>
    <name evidence="2" type="ORF">ERS852492_01374</name>
</gene>
<proteinExistence type="predicted"/>
<evidence type="ECO:0000313" key="2">
    <source>
        <dbReference type="EMBL" id="CUQ84260.1"/>
    </source>
</evidence>
<dbReference type="Gene3D" id="3.40.1360.10">
    <property type="match status" value="1"/>
</dbReference>
<accession>A0A174ZLX9</accession>
<evidence type="ECO:0000313" key="3">
    <source>
        <dbReference type="Proteomes" id="UP000095780"/>
    </source>
</evidence>
<organism evidence="2 3">
    <name type="scientific">Lachnospira eligens</name>
    <dbReference type="NCBI Taxonomy" id="39485"/>
    <lineage>
        <taxon>Bacteria</taxon>
        <taxon>Bacillati</taxon>
        <taxon>Bacillota</taxon>
        <taxon>Clostridia</taxon>
        <taxon>Lachnospirales</taxon>
        <taxon>Lachnospiraceae</taxon>
        <taxon>Lachnospira</taxon>
    </lineage>
</organism>
<feature type="domain" description="DUF3991" evidence="1">
    <location>
        <begin position="120"/>
        <end position="188"/>
    </location>
</feature>
<dbReference type="InterPro" id="IPR025054">
    <property type="entry name" value="DUF3991"/>
</dbReference>
<dbReference type="SUPFAM" id="SSF57783">
    <property type="entry name" value="Zinc beta-ribbon"/>
    <property type="match status" value="1"/>
</dbReference>
<dbReference type="Pfam" id="PF13154">
    <property type="entry name" value="DUF3991"/>
    <property type="match status" value="1"/>
</dbReference>
<sequence length="320" mass="35869">MPYIPPEVVAKAKEMDLLTYLKNYEPSELVHFGGSTYCTRTHDSLKISNGKWCWFSRGIGGKTALDYLIKVREIPFTEAVEMIVGQATIQPPTYAPVPKKDTPKVLLLPPASRCATHAVSYLSGRGIDREVIDFCLATGRLYESEGRYHNVVFVGHDQYGKARYANLRGIGSDFKGECNGSDKRFSFNIPAENSKILHLFESAIDLLSFATIRKLNGMEWRKDHLLSLAGVYQPREKIEESAVPLALTKYLSDHPEIKLIVLRLDNDRAGLMAAKALTAVLPKDYTVTTSLPSRGKDYNDCLCMHLGIPVTRSKEKNKER</sequence>
<dbReference type="AlphaFoldDB" id="A0A174ZLX9"/>
<evidence type="ECO:0000259" key="1">
    <source>
        <dbReference type="Pfam" id="PF13154"/>
    </source>
</evidence>
<protein>
    <submittedName>
        <fullName evidence="2">DNA primase (Bacterial type)</fullName>
    </submittedName>
</protein>
<dbReference type="Proteomes" id="UP000095780">
    <property type="component" value="Unassembled WGS sequence"/>
</dbReference>